<dbReference type="Gene3D" id="1.10.10.60">
    <property type="entry name" value="Homeodomain-like"/>
    <property type="match status" value="1"/>
</dbReference>
<dbReference type="InterPro" id="IPR020449">
    <property type="entry name" value="Tscrpt_reg_AraC-type_HTH"/>
</dbReference>
<evidence type="ECO:0000313" key="6">
    <source>
        <dbReference type="Proteomes" id="UP000668403"/>
    </source>
</evidence>
<proteinExistence type="predicted"/>
<dbReference type="GO" id="GO:0043565">
    <property type="term" value="F:sequence-specific DNA binding"/>
    <property type="evidence" value="ECO:0007669"/>
    <property type="project" value="InterPro"/>
</dbReference>
<keyword evidence="1" id="KW-0805">Transcription regulation</keyword>
<comment type="caution">
    <text evidence="5">The sequence shown here is derived from an EMBL/GenBank/DDBJ whole genome shotgun (WGS) entry which is preliminary data.</text>
</comment>
<keyword evidence="2" id="KW-0238">DNA-binding</keyword>
<evidence type="ECO:0000256" key="1">
    <source>
        <dbReference type="ARBA" id="ARBA00023015"/>
    </source>
</evidence>
<protein>
    <submittedName>
        <fullName evidence="5">Helix-turn-helix domain-containing protein</fullName>
    </submittedName>
</protein>
<evidence type="ECO:0000256" key="3">
    <source>
        <dbReference type="ARBA" id="ARBA00023163"/>
    </source>
</evidence>
<dbReference type="InterPro" id="IPR052158">
    <property type="entry name" value="INH-QAR"/>
</dbReference>
<dbReference type="SUPFAM" id="SSF46689">
    <property type="entry name" value="Homeodomain-like"/>
    <property type="match status" value="2"/>
</dbReference>
<gene>
    <name evidence="5" type="ORF">J4H85_01695</name>
</gene>
<sequence length="328" mass="35019">MHTVVVLALPDVIAFDLATAVEIFSRVTLPDGRPAYRVVVAGTEPTVEAGPLQITTRDDLAALARADTIIVPGRNVAAASLPDGLAEVLKAATRDGTRIASICVGAFVLARAGLLDGLHATTHWLATGLLAQQHPQVVVEPDVLYTDNGHILTSAGAAAGLDLCLHMIRRDYGTAVAAHASRLAVAPLHRTGGQAQFIVRNPPTLRTASLEDVLIWIEENAHHPLALTDIAAAAHTSVRTLTRHFKQETGQAPMEWVAGVRIRQAQELLETTDHGVDRIARQTGFTSPSNFRAQFRRTVGVTPSEYRATFSTPLASVVLARTTSDAMN</sequence>
<keyword evidence="6" id="KW-1185">Reference proteome</keyword>
<dbReference type="EMBL" id="JAGFBF010000001">
    <property type="protein sequence ID" value="MBO2988714.1"/>
    <property type="molecule type" value="Genomic_DNA"/>
</dbReference>
<reference evidence="5" key="1">
    <citation type="submission" date="2021-03" db="EMBL/GenBank/DDBJ databases">
        <title>Leucobacter chromiisoli sp. nov., isolated from chromium-containing soil of chemical plant.</title>
        <authorList>
            <person name="Xu Z."/>
        </authorList>
    </citation>
    <scope>NUCLEOTIDE SEQUENCE</scope>
    <source>
        <strain evidence="5">K 70/01</strain>
    </source>
</reference>
<keyword evidence="3" id="KW-0804">Transcription</keyword>
<dbReference type="PRINTS" id="PR00032">
    <property type="entry name" value="HTHARAC"/>
</dbReference>
<dbReference type="PANTHER" id="PTHR43130">
    <property type="entry name" value="ARAC-FAMILY TRANSCRIPTIONAL REGULATOR"/>
    <property type="match status" value="1"/>
</dbReference>
<dbReference type="AlphaFoldDB" id="A0A939QH04"/>
<name>A0A939QH04_9MICO</name>
<dbReference type="SUPFAM" id="SSF52317">
    <property type="entry name" value="Class I glutamine amidotransferase-like"/>
    <property type="match status" value="1"/>
</dbReference>
<dbReference type="InterPro" id="IPR029062">
    <property type="entry name" value="Class_I_gatase-like"/>
</dbReference>
<dbReference type="InterPro" id="IPR002818">
    <property type="entry name" value="DJ-1/PfpI"/>
</dbReference>
<accession>A0A939QH04</accession>
<dbReference type="Pfam" id="PF01965">
    <property type="entry name" value="DJ-1_PfpI"/>
    <property type="match status" value="1"/>
</dbReference>
<dbReference type="PROSITE" id="PS00041">
    <property type="entry name" value="HTH_ARAC_FAMILY_1"/>
    <property type="match status" value="1"/>
</dbReference>
<dbReference type="CDD" id="cd03137">
    <property type="entry name" value="GATase1_AraC_1"/>
    <property type="match status" value="1"/>
</dbReference>
<dbReference type="PROSITE" id="PS01124">
    <property type="entry name" value="HTH_ARAC_FAMILY_2"/>
    <property type="match status" value="1"/>
</dbReference>
<dbReference type="InterPro" id="IPR018062">
    <property type="entry name" value="HTH_AraC-typ_CS"/>
</dbReference>
<evidence type="ECO:0000259" key="4">
    <source>
        <dbReference type="PROSITE" id="PS01124"/>
    </source>
</evidence>
<dbReference type="SMART" id="SM00342">
    <property type="entry name" value="HTH_ARAC"/>
    <property type="match status" value="1"/>
</dbReference>
<dbReference type="Proteomes" id="UP000668403">
    <property type="component" value="Unassembled WGS sequence"/>
</dbReference>
<organism evidence="5 6">
    <name type="scientific">Leucobacter tardus</name>
    <dbReference type="NCBI Taxonomy" id="501483"/>
    <lineage>
        <taxon>Bacteria</taxon>
        <taxon>Bacillati</taxon>
        <taxon>Actinomycetota</taxon>
        <taxon>Actinomycetes</taxon>
        <taxon>Micrococcales</taxon>
        <taxon>Microbacteriaceae</taxon>
        <taxon>Leucobacter</taxon>
    </lineage>
</organism>
<evidence type="ECO:0000313" key="5">
    <source>
        <dbReference type="EMBL" id="MBO2988714.1"/>
    </source>
</evidence>
<dbReference type="RefSeq" id="WP_208236290.1">
    <property type="nucleotide sequence ID" value="NZ_BAAAQU010000001.1"/>
</dbReference>
<dbReference type="Gene3D" id="3.40.50.880">
    <property type="match status" value="1"/>
</dbReference>
<dbReference type="InterPro" id="IPR009057">
    <property type="entry name" value="Homeodomain-like_sf"/>
</dbReference>
<dbReference type="GO" id="GO:0003700">
    <property type="term" value="F:DNA-binding transcription factor activity"/>
    <property type="evidence" value="ECO:0007669"/>
    <property type="project" value="InterPro"/>
</dbReference>
<feature type="domain" description="HTH araC/xylS-type" evidence="4">
    <location>
        <begin position="211"/>
        <end position="309"/>
    </location>
</feature>
<dbReference type="InterPro" id="IPR018060">
    <property type="entry name" value="HTH_AraC"/>
</dbReference>
<dbReference type="Pfam" id="PF12833">
    <property type="entry name" value="HTH_18"/>
    <property type="match status" value="1"/>
</dbReference>
<evidence type="ECO:0000256" key="2">
    <source>
        <dbReference type="ARBA" id="ARBA00023125"/>
    </source>
</evidence>
<dbReference type="PANTHER" id="PTHR43130:SF3">
    <property type="entry name" value="HTH-TYPE TRANSCRIPTIONAL REGULATOR RV1931C"/>
    <property type="match status" value="1"/>
</dbReference>